<gene>
    <name evidence="6" type="ORF">JQX14_20360</name>
</gene>
<evidence type="ECO:0000259" key="5">
    <source>
        <dbReference type="PROSITE" id="PS51898"/>
    </source>
</evidence>
<dbReference type="InterPro" id="IPR011010">
    <property type="entry name" value="DNA_brk_join_enz"/>
</dbReference>
<sequence>MKKELTNRFLESLSPPDVGRLEISDTRRQGLRFRLSASGKATWMFEKRVKGGKKRKHTLGAWPEPVSLSDARAMALEIEAEATRGIDRVAIAEASKIESESSKHQVLTVLEVLNLYDKLHLSTLRRGKDRYRQLELALAGHLANPMAELGRTDLQKAVDAKAEEGYRISANRTRAALLAFSRWAWGRNYISADIGAGVPKATKENSRERVLTVPEVRQIWEASYEMGLLWGPALRLIILTAQRRGEILGLRWDEIRMGETQIVKPGTRTKNGKPHTTHLSKPALEEIRLLKERLERGETCENELGLVFTTTGTTPPSGVSKAKTKLDKLLGDEFQPWNIHDIRTAFATAMVERGVPENVADRVLNHSAVGSAPSAVARVYNRAGMLEQRASALDAWADLVTSQGNTVDAANLIEMRRASL</sequence>
<dbReference type="InterPro" id="IPR002104">
    <property type="entry name" value="Integrase_catalytic"/>
</dbReference>
<dbReference type="PANTHER" id="PTHR30629">
    <property type="entry name" value="PROPHAGE INTEGRASE"/>
    <property type="match status" value="1"/>
</dbReference>
<organism evidence="6 7">
    <name type="scientific">Pseudosulfitobacter pseudonitzschiae</name>
    <dbReference type="NCBI Taxonomy" id="1402135"/>
    <lineage>
        <taxon>Bacteria</taxon>
        <taxon>Pseudomonadati</taxon>
        <taxon>Pseudomonadota</taxon>
        <taxon>Alphaproteobacteria</taxon>
        <taxon>Rhodobacterales</taxon>
        <taxon>Roseobacteraceae</taxon>
        <taxon>Pseudosulfitobacter</taxon>
    </lineage>
</organism>
<dbReference type="EMBL" id="JAFBWN010000022">
    <property type="protein sequence ID" value="MBM2356912.1"/>
    <property type="molecule type" value="Genomic_DNA"/>
</dbReference>
<keyword evidence="2" id="KW-0229">DNA integration</keyword>
<evidence type="ECO:0000313" key="7">
    <source>
        <dbReference type="Proteomes" id="UP000809337"/>
    </source>
</evidence>
<evidence type="ECO:0000256" key="4">
    <source>
        <dbReference type="ARBA" id="ARBA00023172"/>
    </source>
</evidence>
<keyword evidence="4" id="KW-0233">DNA recombination</keyword>
<dbReference type="Gene3D" id="1.10.150.130">
    <property type="match status" value="1"/>
</dbReference>
<dbReference type="GO" id="GO:0006310">
    <property type="term" value="P:DNA recombination"/>
    <property type="evidence" value="ECO:0007669"/>
    <property type="project" value="UniProtKB-KW"/>
</dbReference>
<keyword evidence="3" id="KW-0238">DNA-binding</keyword>
<dbReference type="CDD" id="cd00801">
    <property type="entry name" value="INT_P4_C"/>
    <property type="match status" value="1"/>
</dbReference>
<dbReference type="PROSITE" id="PS51898">
    <property type="entry name" value="TYR_RECOMBINASE"/>
    <property type="match status" value="1"/>
</dbReference>
<name>A0A9Q2NQ55_9RHOB</name>
<dbReference type="InterPro" id="IPR038488">
    <property type="entry name" value="Integrase_DNA-bd_sf"/>
</dbReference>
<dbReference type="GO" id="GO:0003677">
    <property type="term" value="F:DNA binding"/>
    <property type="evidence" value="ECO:0007669"/>
    <property type="project" value="UniProtKB-KW"/>
</dbReference>
<evidence type="ECO:0000256" key="1">
    <source>
        <dbReference type="ARBA" id="ARBA00008857"/>
    </source>
</evidence>
<comment type="similarity">
    <text evidence="1">Belongs to the 'phage' integrase family.</text>
</comment>
<evidence type="ECO:0000313" key="6">
    <source>
        <dbReference type="EMBL" id="MBM2356912.1"/>
    </source>
</evidence>
<reference evidence="6" key="1">
    <citation type="submission" date="2021-01" db="EMBL/GenBank/DDBJ databases">
        <title>Diatom-associated Roseobacters Show Island Model of Population Structure.</title>
        <authorList>
            <person name="Qu L."/>
            <person name="Feng X."/>
            <person name="Chen Y."/>
            <person name="Li L."/>
            <person name="Wang X."/>
            <person name="Hu Z."/>
            <person name="Wang H."/>
            <person name="Luo H."/>
        </authorList>
    </citation>
    <scope>NUCLEOTIDE SEQUENCE</scope>
    <source>
        <strain evidence="6">SM26-45</strain>
    </source>
</reference>
<proteinExistence type="inferred from homology"/>
<dbReference type="GO" id="GO:0015074">
    <property type="term" value="P:DNA integration"/>
    <property type="evidence" value="ECO:0007669"/>
    <property type="project" value="UniProtKB-KW"/>
</dbReference>
<dbReference type="InterPro" id="IPR010998">
    <property type="entry name" value="Integrase_recombinase_N"/>
</dbReference>
<dbReference type="SUPFAM" id="SSF56349">
    <property type="entry name" value="DNA breaking-rejoining enzymes"/>
    <property type="match status" value="1"/>
</dbReference>
<evidence type="ECO:0000256" key="2">
    <source>
        <dbReference type="ARBA" id="ARBA00022908"/>
    </source>
</evidence>
<accession>A0A9Q2NQ55</accession>
<dbReference type="Pfam" id="PF13356">
    <property type="entry name" value="Arm-DNA-bind_3"/>
    <property type="match status" value="1"/>
</dbReference>
<dbReference type="InterPro" id="IPR025166">
    <property type="entry name" value="Integrase_DNA_bind_dom"/>
</dbReference>
<dbReference type="Gene3D" id="1.10.443.10">
    <property type="entry name" value="Intergrase catalytic core"/>
    <property type="match status" value="1"/>
</dbReference>
<dbReference type="AlphaFoldDB" id="A0A9Q2NQ55"/>
<feature type="domain" description="Tyr recombinase" evidence="5">
    <location>
        <begin position="206"/>
        <end position="393"/>
    </location>
</feature>
<dbReference type="Pfam" id="PF00589">
    <property type="entry name" value="Phage_integrase"/>
    <property type="match status" value="1"/>
</dbReference>
<protein>
    <submittedName>
        <fullName evidence="6">Tyrosine-type recombinase/integrase</fullName>
    </submittedName>
</protein>
<dbReference type="RefSeq" id="WP_231035745.1">
    <property type="nucleotide sequence ID" value="NZ_JAJNGX010000022.1"/>
</dbReference>
<dbReference type="Gene3D" id="3.30.160.390">
    <property type="entry name" value="Integrase, DNA-binding domain"/>
    <property type="match status" value="1"/>
</dbReference>
<evidence type="ECO:0000256" key="3">
    <source>
        <dbReference type="ARBA" id="ARBA00023125"/>
    </source>
</evidence>
<dbReference type="InterPro" id="IPR013762">
    <property type="entry name" value="Integrase-like_cat_sf"/>
</dbReference>
<comment type="caution">
    <text evidence="6">The sequence shown here is derived from an EMBL/GenBank/DDBJ whole genome shotgun (WGS) entry which is preliminary data.</text>
</comment>
<dbReference type="PANTHER" id="PTHR30629:SF2">
    <property type="entry name" value="PROPHAGE INTEGRASE INTS-RELATED"/>
    <property type="match status" value="1"/>
</dbReference>
<dbReference type="Proteomes" id="UP000809337">
    <property type="component" value="Unassembled WGS sequence"/>
</dbReference>
<dbReference type="InterPro" id="IPR050808">
    <property type="entry name" value="Phage_Integrase"/>
</dbReference>